<dbReference type="InterPro" id="IPR046528">
    <property type="entry name" value="DUF6593"/>
</dbReference>
<evidence type="ECO:0000259" key="2">
    <source>
        <dbReference type="Pfam" id="PF20236"/>
    </source>
</evidence>
<organism evidence="3 4">
    <name type="scientific">Tetrapyrgos nigripes</name>
    <dbReference type="NCBI Taxonomy" id="182062"/>
    <lineage>
        <taxon>Eukaryota</taxon>
        <taxon>Fungi</taxon>
        <taxon>Dikarya</taxon>
        <taxon>Basidiomycota</taxon>
        <taxon>Agaricomycotina</taxon>
        <taxon>Agaricomycetes</taxon>
        <taxon>Agaricomycetidae</taxon>
        <taxon>Agaricales</taxon>
        <taxon>Marasmiineae</taxon>
        <taxon>Marasmiaceae</taxon>
        <taxon>Tetrapyrgos</taxon>
    </lineage>
</organism>
<feature type="domain" description="DUF6593" evidence="2">
    <location>
        <begin position="10"/>
        <end position="158"/>
    </location>
</feature>
<comment type="caution">
    <text evidence="3">The sequence shown here is derived from an EMBL/GenBank/DDBJ whole genome shotgun (WGS) entry which is preliminary data.</text>
</comment>
<feature type="region of interest" description="Disordered" evidence="1">
    <location>
        <begin position="157"/>
        <end position="188"/>
    </location>
</feature>
<dbReference type="AlphaFoldDB" id="A0A8H5FP60"/>
<evidence type="ECO:0000313" key="4">
    <source>
        <dbReference type="Proteomes" id="UP000559256"/>
    </source>
</evidence>
<sequence>MELFLSERDHANTVFLSPDGRAVYHTDTPVKLFSGRSTKIYKHNAGFGGRQKEMGLVELHGWGNDVVDVGGRSFQPYRAGIFSTSEEFVASNNCLYKWKNPVRALLSKPDSQMIAFYDPGSIGFFSKGHPPKLTILPQGMPIADEIVTTLIYMAEKSRQRKRRARRRAGGTMGGTPSAGGSLAGSSSF</sequence>
<name>A0A8H5FP60_9AGAR</name>
<keyword evidence="4" id="KW-1185">Reference proteome</keyword>
<dbReference type="EMBL" id="JAACJM010000138">
    <property type="protein sequence ID" value="KAF5343573.1"/>
    <property type="molecule type" value="Genomic_DNA"/>
</dbReference>
<feature type="compositionally biased region" description="Basic residues" evidence="1">
    <location>
        <begin position="158"/>
        <end position="168"/>
    </location>
</feature>
<dbReference type="Pfam" id="PF20236">
    <property type="entry name" value="DUF6593"/>
    <property type="match status" value="1"/>
</dbReference>
<accession>A0A8H5FP60</accession>
<protein>
    <recommendedName>
        <fullName evidence="2">DUF6593 domain-containing protein</fullName>
    </recommendedName>
</protein>
<evidence type="ECO:0000256" key="1">
    <source>
        <dbReference type="SAM" id="MobiDB-lite"/>
    </source>
</evidence>
<gene>
    <name evidence="3" type="ORF">D9758_012979</name>
</gene>
<dbReference type="Proteomes" id="UP000559256">
    <property type="component" value="Unassembled WGS sequence"/>
</dbReference>
<dbReference type="OrthoDB" id="3021178at2759"/>
<evidence type="ECO:0000313" key="3">
    <source>
        <dbReference type="EMBL" id="KAF5343573.1"/>
    </source>
</evidence>
<feature type="compositionally biased region" description="Low complexity" evidence="1">
    <location>
        <begin position="178"/>
        <end position="188"/>
    </location>
</feature>
<reference evidence="3 4" key="1">
    <citation type="journal article" date="2020" name="ISME J.">
        <title>Uncovering the hidden diversity of litter-decomposition mechanisms in mushroom-forming fungi.</title>
        <authorList>
            <person name="Floudas D."/>
            <person name="Bentzer J."/>
            <person name="Ahren D."/>
            <person name="Johansson T."/>
            <person name="Persson P."/>
            <person name="Tunlid A."/>
        </authorList>
    </citation>
    <scope>NUCLEOTIDE SEQUENCE [LARGE SCALE GENOMIC DNA]</scope>
    <source>
        <strain evidence="3 4">CBS 291.85</strain>
    </source>
</reference>
<proteinExistence type="predicted"/>